<dbReference type="STRING" id="33114.A0A2G2WDJ2"/>
<gene>
    <name evidence="1" type="ORF">CQW23_17323</name>
</gene>
<evidence type="ECO:0000313" key="2">
    <source>
        <dbReference type="Proteomes" id="UP000224567"/>
    </source>
</evidence>
<dbReference type="Proteomes" id="UP000224567">
    <property type="component" value="Unassembled WGS sequence"/>
</dbReference>
<evidence type="ECO:0008006" key="3">
    <source>
        <dbReference type="Google" id="ProtNLM"/>
    </source>
</evidence>
<accession>A0A2G2WDJ2</accession>
<evidence type="ECO:0000313" key="1">
    <source>
        <dbReference type="EMBL" id="PHT43298.1"/>
    </source>
</evidence>
<proteinExistence type="predicted"/>
<dbReference type="AlphaFoldDB" id="A0A2G2WDJ2"/>
<name>A0A2G2WDJ2_CAPBA</name>
<sequence length="81" mass="8955">MSLSRRAWIVAASVGAIEALKDQVGLCRWNYPLRCLAQHTKNNITSYSQAKKLSSSLIANKAEHSEESLRTVMYLSCSGPN</sequence>
<dbReference type="EMBL" id="MLFT02000007">
    <property type="protein sequence ID" value="PHT43298.1"/>
    <property type="molecule type" value="Genomic_DNA"/>
</dbReference>
<reference evidence="2" key="2">
    <citation type="journal article" date="2017" name="J. Anim. Genet.">
        <title>Multiple reference genome sequences of hot pepper reveal the massive evolution of plant disease resistance genes by retroduplication.</title>
        <authorList>
            <person name="Kim S."/>
            <person name="Park J."/>
            <person name="Yeom S.-I."/>
            <person name="Kim Y.-M."/>
            <person name="Seo E."/>
            <person name="Kim K.-T."/>
            <person name="Kim M.-S."/>
            <person name="Lee J.M."/>
            <person name="Cheong K."/>
            <person name="Shin H.-S."/>
            <person name="Kim S.-B."/>
            <person name="Han K."/>
            <person name="Lee J."/>
            <person name="Park M."/>
            <person name="Lee H.-A."/>
            <person name="Lee H.-Y."/>
            <person name="Lee Y."/>
            <person name="Oh S."/>
            <person name="Lee J.H."/>
            <person name="Choi E."/>
            <person name="Choi E."/>
            <person name="Lee S.E."/>
            <person name="Jeon J."/>
            <person name="Kim H."/>
            <person name="Choi G."/>
            <person name="Song H."/>
            <person name="Lee J."/>
            <person name="Lee S.-C."/>
            <person name="Kwon J.-K."/>
            <person name="Lee H.-Y."/>
            <person name="Koo N."/>
            <person name="Hong Y."/>
            <person name="Kim R.W."/>
            <person name="Kang W.-H."/>
            <person name="Huh J.H."/>
            <person name="Kang B.-C."/>
            <person name="Yang T.-J."/>
            <person name="Lee Y.-H."/>
            <person name="Bennetzen J.L."/>
            <person name="Choi D."/>
        </authorList>
    </citation>
    <scope>NUCLEOTIDE SEQUENCE [LARGE SCALE GENOMIC DNA]</scope>
    <source>
        <strain evidence="2">cv. PBC81</strain>
    </source>
</reference>
<dbReference type="InterPro" id="IPR022251">
    <property type="entry name" value="DUF3774_wound-induced"/>
</dbReference>
<dbReference type="Pfam" id="PF12609">
    <property type="entry name" value="DUF3774"/>
    <property type="match status" value="1"/>
</dbReference>
<reference evidence="1 2" key="1">
    <citation type="journal article" date="2017" name="Genome Biol.">
        <title>New reference genome sequences of hot pepper reveal the massive evolution of plant disease-resistance genes by retroduplication.</title>
        <authorList>
            <person name="Kim S."/>
            <person name="Park J."/>
            <person name="Yeom S.I."/>
            <person name="Kim Y.M."/>
            <person name="Seo E."/>
            <person name="Kim K.T."/>
            <person name="Kim M.S."/>
            <person name="Lee J.M."/>
            <person name="Cheong K."/>
            <person name="Shin H.S."/>
            <person name="Kim S.B."/>
            <person name="Han K."/>
            <person name="Lee J."/>
            <person name="Park M."/>
            <person name="Lee H.A."/>
            <person name="Lee H.Y."/>
            <person name="Lee Y."/>
            <person name="Oh S."/>
            <person name="Lee J.H."/>
            <person name="Choi E."/>
            <person name="Choi E."/>
            <person name="Lee S.E."/>
            <person name="Jeon J."/>
            <person name="Kim H."/>
            <person name="Choi G."/>
            <person name="Song H."/>
            <person name="Lee J."/>
            <person name="Lee S.C."/>
            <person name="Kwon J.K."/>
            <person name="Lee H.Y."/>
            <person name="Koo N."/>
            <person name="Hong Y."/>
            <person name="Kim R.W."/>
            <person name="Kang W.H."/>
            <person name="Huh J.H."/>
            <person name="Kang B.C."/>
            <person name="Yang T.J."/>
            <person name="Lee Y.H."/>
            <person name="Bennetzen J.L."/>
            <person name="Choi D."/>
        </authorList>
    </citation>
    <scope>NUCLEOTIDE SEQUENCE [LARGE SCALE GENOMIC DNA]</scope>
    <source>
        <strain evidence="2">cv. PBC81</strain>
    </source>
</reference>
<comment type="caution">
    <text evidence="1">The sequence shown here is derived from an EMBL/GenBank/DDBJ whole genome shotgun (WGS) entry which is preliminary data.</text>
</comment>
<keyword evidence="2" id="KW-1185">Reference proteome</keyword>
<protein>
    <recommendedName>
        <fullName evidence="3">Wound-responsive family protein</fullName>
    </recommendedName>
</protein>
<dbReference type="OrthoDB" id="691528at2759"/>
<dbReference type="PANTHER" id="PTHR33090">
    <property type="entry name" value="DUF3774 DOMAIN PROTEIN-RELATED"/>
    <property type="match status" value="1"/>
</dbReference>
<organism evidence="1 2">
    <name type="scientific">Capsicum baccatum</name>
    <name type="common">Peruvian pepper</name>
    <dbReference type="NCBI Taxonomy" id="33114"/>
    <lineage>
        <taxon>Eukaryota</taxon>
        <taxon>Viridiplantae</taxon>
        <taxon>Streptophyta</taxon>
        <taxon>Embryophyta</taxon>
        <taxon>Tracheophyta</taxon>
        <taxon>Spermatophyta</taxon>
        <taxon>Magnoliopsida</taxon>
        <taxon>eudicotyledons</taxon>
        <taxon>Gunneridae</taxon>
        <taxon>Pentapetalae</taxon>
        <taxon>asterids</taxon>
        <taxon>lamiids</taxon>
        <taxon>Solanales</taxon>
        <taxon>Solanaceae</taxon>
        <taxon>Solanoideae</taxon>
        <taxon>Capsiceae</taxon>
        <taxon>Capsicum</taxon>
    </lineage>
</organism>